<accession>A0A345MK22</accession>
<dbReference type="InterPro" id="IPR055800">
    <property type="entry name" value="DUF7376"/>
</dbReference>
<keyword evidence="2" id="KW-1185">Reference proteome</keyword>
<evidence type="ECO:0000313" key="2">
    <source>
        <dbReference type="Proteomes" id="UP000260425"/>
    </source>
</evidence>
<organism evidence="1 2">
    <name type="scientific">Bacillus phage BSP38</name>
    <dbReference type="NCBI Taxonomy" id="2283013"/>
    <lineage>
        <taxon>Viruses</taxon>
        <taxon>Duplodnaviria</taxon>
        <taxon>Heunggongvirae</taxon>
        <taxon>Uroviricota</taxon>
        <taxon>Caudoviricetes</taxon>
        <taxon>Herelleviridae</taxon>
        <taxon>Bastillevirinae</taxon>
        <taxon>Jeonjuvirus</taxon>
        <taxon>Jeonjuvirus BSP38</taxon>
    </lineage>
</organism>
<name>A0A345MK22_BPBSP</name>
<proteinExistence type="predicted"/>
<evidence type="ECO:0000313" key="1">
    <source>
        <dbReference type="EMBL" id="AXH71204.1"/>
    </source>
</evidence>
<gene>
    <name evidence="1" type="ORF">BSP38_162</name>
</gene>
<protein>
    <submittedName>
        <fullName evidence="1">Uncharacterized protein</fullName>
    </submittedName>
</protein>
<sequence>MTKQTVFVNGDETAIVEVNRDGLVTLKRGESVRKFSNTVTYEDIAAELDAYGWKKAEQISKSSTKEEMDSLYSLLGSKIEKPAAPDSQETESLAKAAQASLDQGIPLEIQQKVDEYIKLHKEANELKKKLDELKTPIKAHMEAYELKAIKGSEFGTVALQDAKASNSTSIYTDYEIGDVAPLLSKELLNKVTENRVNAQVLDGVLKSDETLSEDTIKKIKELKIVKPGTPRFVVKK</sequence>
<dbReference type="Proteomes" id="UP000260425">
    <property type="component" value="Segment"/>
</dbReference>
<reference evidence="1 2" key="1">
    <citation type="submission" date="2018-07" db="EMBL/GenBank/DDBJ databases">
        <title>Complete nucleotide sequence of Bacillus phage BSP38.</title>
        <authorList>
            <person name="Ghosh K."/>
            <person name="Kim K.-P."/>
        </authorList>
    </citation>
    <scope>NUCLEOTIDE SEQUENCE [LARGE SCALE GENOMIC DNA]</scope>
</reference>
<dbReference type="EMBL" id="MH606185">
    <property type="protein sequence ID" value="AXH71204.1"/>
    <property type="molecule type" value="Genomic_DNA"/>
</dbReference>
<dbReference type="Pfam" id="PF24091">
    <property type="entry name" value="DUF7376"/>
    <property type="match status" value="1"/>
</dbReference>
<organismHost>
    <name type="scientific">Bacillus subtilis</name>
    <dbReference type="NCBI Taxonomy" id="1423"/>
</organismHost>